<dbReference type="PANTHER" id="PTHR43213:SF10">
    <property type="entry name" value="7-METHYL-GTP PYROPHOSPHATASE"/>
    <property type="match status" value="1"/>
</dbReference>
<comment type="subcellular location">
    <subcellularLocation>
        <location evidence="1 9">Cytoplasm</location>
    </subcellularLocation>
</comment>
<accession>A0A1V3A0N6</accession>
<comment type="catalytic activity">
    <reaction evidence="5 9">
        <text>N(7)-methyl-GTP + H2O = N(7)-methyl-GMP + diphosphate + H(+)</text>
        <dbReference type="Rhea" id="RHEA:58744"/>
        <dbReference type="ChEBI" id="CHEBI:15377"/>
        <dbReference type="ChEBI" id="CHEBI:15378"/>
        <dbReference type="ChEBI" id="CHEBI:33019"/>
        <dbReference type="ChEBI" id="CHEBI:58285"/>
        <dbReference type="ChEBI" id="CHEBI:87133"/>
    </reaction>
</comment>
<dbReference type="HAMAP" id="MF_00528">
    <property type="entry name" value="Maf"/>
    <property type="match status" value="1"/>
</dbReference>
<dbReference type="GO" id="GO:0009117">
    <property type="term" value="P:nucleotide metabolic process"/>
    <property type="evidence" value="ECO:0007669"/>
    <property type="project" value="UniProtKB-KW"/>
</dbReference>
<sequence>MPSPERSVILASTSPYRAQLLQRLALPFGTDAPTVDEGPYPGEAPADLVRRLAEAKARAVSGRHGDALIIGSDQNAAHAGRILGKPGDETSAREQLAMLSGGTVTFHTGLCLLDTATGEAQVEEIPCRVTFRDLDAAEIAAYVRQDQPLDCAGSFRSEGLGISLFERMDTEDPTALVGLPLIRLAALLRAAGVSVPPRT</sequence>
<name>A0A1V3A0N6_9GAMM</name>
<evidence type="ECO:0000256" key="7">
    <source>
        <dbReference type="ARBA" id="ARBA00060749"/>
    </source>
</evidence>
<reference evidence="10 11" key="1">
    <citation type="submission" date="2017-02" db="EMBL/GenBank/DDBJ databases">
        <title>Genomic diversity within the haloalkaliphilic genus Thioalkalivibrio.</title>
        <authorList>
            <person name="Ahn A.-C."/>
            <person name="Meier-Kolthoff J."/>
            <person name="Overmars L."/>
            <person name="Richter M."/>
            <person name="Woyke T."/>
            <person name="Sorokin D.Y."/>
            <person name="Muyzer G."/>
        </authorList>
    </citation>
    <scope>NUCLEOTIDE SEQUENCE [LARGE SCALE GENOMIC DNA]</scope>
    <source>
        <strain evidence="10 11">HL17</strain>
    </source>
</reference>
<dbReference type="EC" id="3.6.1.-" evidence="9"/>
<feature type="site" description="Important for substrate specificity" evidence="9">
    <location>
        <position position="74"/>
    </location>
</feature>
<evidence type="ECO:0000256" key="5">
    <source>
        <dbReference type="ARBA" id="ARBA00050213"/>
    </source>
</evidence>
<dbReference type="CDD" id="cd00555">
    <property type="entry name" value="Maf"/>
    <property type="match status" value="1"/>
</dbReference>
<comment type="function">
    <text evidence="6 9">Nucleoside triphosphate pyrophosphatase that hydrolyzes 7-methyl-GTP (m(7)GTP). May have a dual role in cell division arrest and in preventing the incorporation of modified nucleotides into cellular nucleic acids.</text>
</comment>
<dbReference type="SUPFAM" id="SSF52972">
    <property type="entry name" value="ITPase-like"/>
    <property type="match status" value="1"/>
</dbReference>
<comment type="cofactor">
    <cofactor evidence="9">
        <name>a divalent metal cation</name>
        <dbReference type="ChEBI" id="CHEBI:60240"/>
    </cofactor>
</comment>
<keyword evidence="11" id="KW-1185">Reference proteome</keyword>
<keyword evidence="2 9" id="KW-0963">Cytoplasm</keyword>
<dbReference type="RefSeq" id="WP_077243769.1">
    <property type="nucleotide sequence ID" value="NZ_MUZR01000008.1"/>
</dbReference>
<evidence type="ECO:0000256" key="4">
    <source>
        <dbReference type="ARBA" id="ARBA00023080"/>
    </source>
</evidence>
<dbReference type="GO" id="GO:0047429">
    <property type="term" value="F:nucleoside triphosphate diphosphatase activity"/>
    <property type="evidence" value="ECO:0007669"/>
    <property type="project" value="InterPro"/>
</dbReference>
<dbReference type="InterPro" id="IPR029001">
    <property type="entry name" value="ITPase-like_fam"/>
</dbReference>
<protein>
    <recommendedName>
        <fullName evidence="8 9">7-methyl-GTP pyrophosphatase</fullName>
        <shortName evidence="9">m(7)GTP pyrophosphatase</shortName>
        <ecNumber evidence="9">3.6.1.-</ecNumber>
    </recommendedName>
</protein>
<evidence type="ECO:0000256" key="2">
    <source>
        <dbReference type="ARBA" id="ARBA00022490"/>
    </source>
</evidence>
<keyword evidence="4 9" id="KW-0546">Nucleotide metabolism</keyword>
<dbReference type="PANTHER" id="PTHR43213">
    <property type="entry name" value="BIFUNCTIONAL DTTP/UTP PYROPHOSPHATASE/METHYLTRANSFERASE PROTEIN-RELATED"/>
    <property type="match status" value="1"/>
</dbReference>
<feature type="site" description="Important for substrate specificity" evidence="9">
    <location>
        <position position="16"/>
    </location>
</feature>
<evidence type="ECO:0000256" key="3">
    <source>
        <dbReference type="ARBA" id="ARBA00022801"/>
    </source>
</evidence>
<proteinExistence type="inferred from homology"/>
<dbReference type="FunFam" id="3.90.950.10:FF:000005">
    <property type="entry name" value="7-methyl-GTP pyrophosphatase"/>
    <property type="match status" value="1"/>
</dbReference>
<dbReference type="EMBL" id="MUZR01000008">
    <property type="protein sequence ID" value="OOC10895.1"/>
    <property type="molecule type" value="Genomic_DNA"/>
</dbReference>
<feature type="active site" description="Proton acceptor" evidence="9">
    <location>
        <position position="73"/>
    </location>
</feature>
<evidence type="ECO:0000256" key="8">
    <source>
        <dbReference type="ARBA" id="ARBA00068163"/>
    </source>
</evidence>
<evidence type="ECO:0000256" key="1">
    <source>
        <dbReference type="ARBA" id="ARBA00004496"/>
    </source>
</evidence>
<dbReference type="InterPro" id="IPR003697">
    <property type="entry name" value="Maf-like"/>
</dbReference>
<gene>
    <name evidence="10" type="ORF">B1A74_03445</name>
</gene>
<dbReference type="OrthoDB" id="9813694at2"/>
<dbReference type="GO" id="GO:0005737">
    <property type="term" value="C:cytoplasm"/>
    <property type="evidence" value="ECO:0007669"/>
    <property type="project" value="UniProtKB-SubCell"/>
</dbReference>
<dbReference type="PIRSF" id="PIRSF006305">
    <property type="entry name" value="Maf"/>
    <property type="match status" value="1"/>
</dbReference>
<dbReference type="Proteomes" id="UP000189177">
    <property type="component" value="Unassembled WGS sequence"/>
</dbReference>
<dbReference type="Gene3D" id="3.90.950.10">
    <property type="match status" value="1"/>
</dbReference>
<dbReference type="NCBIfam" id="TIGR00172">
    <property type="entry name" value="maf"/>
    <property type="match status" value="1"/>
</dbReference>
<keyword evidence="3 9" id="KW-0378">Hydrolase</keyword>
<dbReference type="Pfam" id="PF02545">
    <property type="entry name" value="Maf"/>
    <property type="match status" value="1"/>
</dbReference>
<evidence type="ECO:0000313" key="11">
    <source>
        <dbReference type="Proteomes" id="UP000189177"/>
    </source>
</evidence>
<comment type="caution">
    <text evidence="10">The sequence shown here is derived from an EMBL/GenBank/DDBJ whole genome shotgun (WGS) entry which is preliminary data.</text>
</comment>
<dbReference type="STRING" id="252474.B1A74_03445"/>
<evidence type="ECO:0000256" key="6">
    <source>
        <dbReference type="ARBA" id="ARBA00053369"/>
    </source>
</evidence>
<feature type="site" description="Important for substrate specificity" evidence="9">
    <location>
        <position position="158"/>
    </location>
</feature>
<dbReference type="AlphaFoldDB" id="A0A1V3A0N6"/>
<evidence type="ECO:0000313" key="10">
    <source>
        <dbReference type="EMBL" id="OOC10895.1"/>
    </source>
</evidence>
<evidence type="ECO:0000256" key="9">
    <source>
        <dbReference type="HAMAP-Rule" id="MF_00528"/>
    </source>
</evidence>
<organism evidence="10 11">
    <name type="scientific">Thioalkalivibrio halophilus</name>
    <dbReference type="NCBI Taxonomy" id="252474"/>
    <lineage>
        <taxon>Bacteria</taxon>
        <taxon>Pseudomonadati</taxon>
        <taxon>Pseudomonadota</taxon>
        <taxon>Gammaproteobacteria</taxon>
        <taxon>Chromatiales</taxon>
        <taxon>Ectothiorhodospiraceae</taxon>
        <taxon>Thioalkalivibrio</taxon>
    </lineage>
</organism>
<comment type="similarity">
    <text evidence="7 9">Belongs to the Maf family. YceF subfamily.</text>
</comment>
<comment type="caution">
    <text evidence="9">Lacks conserved residue(s) required for the propagation of feature annotation.</text>
</comment>